<name>A0A4Y5SJW0_9EURY</name>
<accession>A0A4Y5SJW0</accession>
<reference evidence="1 2" key="1">
    <citation type="submission" date="2019-06" db="EMBL/GenBank/DDBJ databases">
        <title>Thermococcus indicus sp. nov., a Fe(III)-reducing hyperthermophilic archaeon isolated from the Onnuri vent field of the Central Indian Ocean ridge.</title>
        <authorList>
            <person name="Lim J.K."/>
            <person name="Kim Y.J."/>
            <person name="Kwon K.K."/>
        </authorList>
    </citation>
    <scope>NUCLEOTIDE SEQUENCE [LARGE SCALE GENOMIC DNA]</scope>
    <source>
        <strain evidence="1 2">IOH1</strain>
    </source>
</reference>
<organism evidence="1 2">
    <name type="scientific">Thermococcus indicus</name>
    <dbReference type="NCBI Taxonomy" id="2586643"/>
    <lineage>
        <taxon>Archaea</taxon>
        <taxon>Methanobacteriati</taxon>
        <taxon>Methanobacteriota</taxon>
        <taxon>Thermococci</taxon>
        <taxon>Thermococcales</taxon>
        <taxon>Thermococcaceae</taxon>
        <taxon>Thermococcus</taxon>
    </lineage>
</organism>
<dbReference type="RefSeq" id="WP_139680061.1">
    <property type="nucleotide sequence ID" value="NZ_CP040846.1"/>
</dbReference>
<dbReference type="KEGG" id="tic:FH039_02275"/>
<keyword evidence="2" id="KW-1185">Reference proteome</keyword>
<dbReference type="GeneID" id="40473973"/>
<protein>
    <submittedName>
        <fullName evidence="1">Uncharacterized protein</fullName>
    </submittedName>
</protein>
<sequence>MRRGQLFSMDALLSLVLVIMILGTVSATSESLRSEINSLVSWYGRTNIADNMLDVLTKTPGEPEDWDENIQEMKYPGWREDNSHEVSCTKIRRFIELLEKGNQNEYNFLKNLSQNNNFYVNIYIPEPVIIVNFSGSGFCNITKDTFIDESTSLTCDPFQAYGDVTLYVKGNLCLLPGSLYVQSSSTAGFKLKVGYDPNTGELSTPYNIIISDSLKITPNSRGTVHIATTGNLIIKNSNLEYPLIENQAPGDVTYSIQLRGILYVNVDGTWYAAVSSSGADTYVAQAHWYKFIQDQWADASGDVNVASGTWIVYILGHPIAEGYKVSVAGTFEKLVNPSDFPTCQVVPTSISSVKVQIPTVGNFSKPTWNFSYINGKFSLGGKMNTKNASWVTNSRRIIVINTRVYNNTIPLIKNGTKLLDGSIKYPIQPSVNFEIEVNDTKGYAILVAVNGEESSAILISKSDNKLEVTVYSFDSSGDLRAVHTYTGESTVKVPWSDLFSKPSSIVQLWLYRTYFTNARIIDNGIKPYLEYRYIVGKVEIWIWPRG</sequence>
<dbReference type="Proteomes" id="UP000306007">
    <property type="component" value="Chromosome"/>
</dbReference>
<evidence type="ECO:0000313" key="1">
    <source>
        <dbReference type="EMBL" id="QDA30674.1"/>
    </source>
</evidence>
<dbReference type="EMBL" id="CP040846">
    <property type="protein sequence ID" value="QDA30674.1"/>
    <property type="molecule type" value="Genomic_DNA"/>
</dbReference>
<evidence type="ECO:0000313" key="2">
    <source>
        <dbReference type="Proteomes" id="UP000306007"/>
    </source>
</evidence>
<gene>
    <name evidence="1" type="ORF">FH039_02275</name>
</gene>
<dbReference type="AlphaFoldDB" id="A0A4Y5SJW0"/>
<proteinExistence type="predicted"/>
<dbReference type="OrthoDB" id="85914at2157"/>